<evidence type="ECO:0000256" key="1">
    <source>
        <dbReference type="ARBA" id="ARBA00004651"/>
    </source>
</evidence>
<dbReference type="EMBL" id="MKQR01000017">
    <property type="protein sequence ID" value="OLR92276.1"/>
    <property type="molecule type" value="Genomic_DNA"/>
</dbReference>
<dbReference type="PANTHER" id="PTHR43124:SF3">
    <property type="entry name" value="CHLORAMPHENICOL EFFLUX PUMP RV0191"/>
    <property type="match status" value="1"/>
</dbReference>
<dbReference type="InterPro" id="IPR020846">
    <property type="entry name" value="MFS_dom"/>
</dbReference>
<proteinExistence type="predicted"/>
<keyword evidence="3 6" id="KW-0812">Transmembrane</keyword>
<feature type="transmembrane region" description="Helical" evidence="6">
    <location>
        <begin position="112"/>
        <end position="132"/>
    </location>
</feature>
<evidence type="ECO:0000256" key="3">
    <source>
        <dbReference type="ARBA" id="ARBA00022692"/>
    </source>
</evidence>
<dbReference type="Gene3D" id="1.20.1250.20">
    <property type="entry name" value="MFS general substrate transporter like domains"/>
    <property type="match status" value="2"/>
</dbReference>
<comment type="subcellular location">
    <subcellularLocation>
        <location evidence="1">Cell membrane</location>
        <topology evidence="1">Multi-pass membrane protein</topology>
    </subcellularLocation>
</comment>
<dbReference type="GO" id="GO:0022857">
    <property type="term" value="F:transmembrane transporter activity"/>
    <property type="evidence" value="ECO:0007669"/>
    <property type="project" value="InterPro"/>
</dbReference>
<feature type="transmembrane region" description="Helical" evidence="6">
    <location>
        <begin position="341"/>
        <end position="364"/>
    </location>
</feature>
<accession>A0A1Q9LJQ7</accession>
<protein>
    <submittedName>
        <fullName evidence="8">MFS transporter</fullName>
    </submittedName>
</protein>
<evidence type="ECO:0000256" key="4">
    <source>
        <dbReference type="ARBA" id="ARBA00022989"/>
    </source>
</evidence>
<dbReference type="PROSITE" id="PS50850">
    <property type="entry name" value="MFS"/>
    <property type="match status" value="1"/>
</dbReference>
<dbReference type="CDD" id="cd17324">
    <property type="entry name" value="MFS_NepI_like"/>
    <property type="match status" value="1"/>
</dbReference>
<feature type="transmembrane region" description="Helical" evidence="6">
    <location>
        <begin position="144"/>
        <end position="161"/>
    </location>
</feature>
<sequence>MSTPGTTRGTGTARSGGSPLALGIAFLTLLLIGTDLFLVSPLLPAIAAAHGVSTGAAGTSVTAFSAAYVVGAPLGGALADRVGRRGVLVVGLTGFALANVLTGLPLGFAVLLVARVLAGLFAAGVTPSLLALVGQSAPPARRGVWLSTAMAGFLVSLTTGAPTGTAVAAALGWEAAFLGLGVLTLVLAVVNRFTWPRGAGAVAAAPGARKLPLTTKLRAASVTGTWAFAVYSFYTYLGAGLADVAGFTTGTTALALVVYGLGAVAGSLSGGTLADRHGAGRVVATSLLVLGVVLLVVDALLGAPAWLLIACLGLFALLAYPCLPAYQSRLVATFPAESGSVLAWNSSFMYLGTSLGSAVGGLLLSAGFRWIPIAGAVAAALGVVVHHRWSLPGRPVEVAA</sequence>
<feature type="transmembrane region" description="Helical" evidence="6">
    <location>
        <begin position="55"/>
        <end position="79"/>
    </location>
</feature>
<dbReference type="SUPFAM" id="SSF103473">
    <property type="entry name" value="MFS general substrate transporter"/>
    <property type="match status" value="1"/>
</dbReference>
<keyword evidence="4 6" id="KW-1133">Transmembrane helix</keyword>
<evidence type="ECO:0000256" key="6">
    <source>
        <dbReference type="SAM" id="Phobius"/>
    </source>
</evidence>
<dbReference type="InterPro" id="IPR050189">
    <property type="entry name" value="MFS_Efflux_Transporters"/>
</dbReference>
<feature type="transmembrane region" description="Helical" evidence="6">
    <location>
        <begin position="278"/>
        <end position="297"/>
    </location>
</feature>
<evidence type="ECO:0000259" key="7">
    <source>
        <dbReference type="PROSITE" id="PS50850"/>
    </source>
</evidence>
<dbReference type="STRING" id="1193682.BJP25_23470"/>
<feature type="transmembrane region" description="Helical" evidence="6">
    <location>
        <begin position="245"/>
        <end position="266"/>
    </location>
</feature>
<organism evidence="8 9">
    <name type="scientific">Actinokineospora bangkokensis</name>
    <dbReference type="NCBI Taxonomy" id="1193682"/>
    <lineage>
        <taxon>Bacteria</taxon>
        <taxon>Bacillati</taxon>
        <taxon>Actinomycetota</taxon>
        <taxon>Actinomycetes</taxon>
        <taxon>Pseudonocardiales</taxon>
        <taxon>Pseudonocardiaceae</taxon>
        <taxon>Actinokineospora</taxon>
    </lineage>
</organism>
<dbReference type="OrthoDB" id="9814237at2"/>
<dbReference type="InterPro" id="IPR011701">
    <property type="entry name" value="MFS"/>
</dbReference>
<keyword evidence="9" id="KW-1185">Reference proteome</keyword>
<feature type="domain" description="Major facilitator superfamily (MFS) profile" evidence="7">
    <location>
        <begin position="21"/>
        <end position="400"/>
    </location>
</feature>
<dbReference type="PANTHER" id="PTHR43124">
    <property type="entry name" value="PURINE EFFLUX PUMP PBUE"/>
    <property type="match status" value="1"/>
</dbReference>
<feature type="transmembrane region" description="Helical" evidence="6">
    <location>
        <begin position="219"/>
        <end position="239"/>
    </location>
</feature>
<evidence type="ECO:0000256" key="2">
    <source>
        <dbReference type="ARBA" id="ARBA00022475"/>
    </source>
</evidence>
<dbReference type="InterPro" id="IPR036259">
    <property type="entry name" value="MFS_trans_sf"/>
</dbReference>
<feature type="transmembrane region" description="Helical" evidence="6">
    <location>
        <begin position="167"/>
        <end position="190"/>
    </location>
</feature>
<feature type="transmembrane region" description="Helical" evidence="6">
    <location>
        <begin position="370"/>
        <end position="387"/>
    </location>
</feature>
<evidence type="ECO:0000313" key="8">
    <source>
        <dbReference type="EMBL" id="OLR92276.1"/>
    </source>
</evidence>
<dbReference type="RefSeq" id="WP_075976167.1">
    <property type="nucleotide sequence ID" value="NZ_MKQR01000017.1"/>
</dbReference>
<dbReference type="GO" id="GO:0005886">
    <property type="term" value="C:plasma membrane"/>
    <property type="evidence" value="ECO:0007669"/>
    <property type="project" value="UniProtKB-SubCell"/>
</dbReference>
<feature type="transmembrane region" description="Helical" evidence="6">
    <location>
        <begin position="20"/>
        <end position="43"/>
    </location>
</feature>
<evidence type="ECO:0000256" key="5">
    <source>
        <dbReference type="ARBA" id="ARBA00023136"/>
    </source>
</evidence>
<dbReference type="AlphaFoldDB" id="A0A1Q9LJQ7"/>
<dbReference type="Pfam" id="PF07690">
    <property type="entry name" value="MFS_1"/>
    <property type="match status" value="1"/>
</dbReference>
<dbReference type="Proteomes" id="UP000186040">
    <property type="component" value="Unassembled WGS sequence"/>
</dbReference>
<comment type="caution">
    <text evidence="8">The sequence shown here is derived from an EMBL/GenBank/DDBJ whole genome shotgun (WGS) entry which is preliminary data.</text>
</comment>
<evidence type="ECO:0000313" key="9">
    <source>
        <dbReference type="Proteomes" id="UP000186040"/>
    </source>
</evidence>
<reference evidence="8 9" key="1">
    <citation type="submission" date="2016-10" db="EMBL/GenBank/DDBJ databases">
        <title>The Draft Genome Sequence of Actinokineospora bangkokensis 44EHWT reveals the biosynthetic pathway of antifungal compounds Thailandins with unusual extender unit butylmalonyl-CoA.</title>
        <authorList>
            <person name="Greule A."/>
            <person name="Intra B."/>
            <person name="Flemming S."/>
            <person name="Rommel M.G."/>
            <person name="Panbangred W."/>
            <person name="Bechthold A."/>
        </authorList>
    </citation>
    <scope>NUCLEOTIDE SEQUENCE [LARGE SCALE GENOMIC DNA]</scope>
    <source>
        <strain evidence="8 9">44EHW</strain>
    </source>
</reference>
<name>A0A1Q9LJQ7_9PSEU</name>
<gene>
    <name evidence="8" type="ORF">BJP25_23470</name>
</gene>
<keyword evidence="5 6" id="KW-0472">Membrane</keyword>
<feature type="transmembrane region" description="Helical" evidence="6">
    <location>
        <begin position="86"/>
        <end position="106"/>
    </location>
</feature>
<dbReference type="PROSITE" id="PS00216">
    <property type="entry name" value="SUGAR_TRANSPORT_1"/>
    <property type="match status" value="1"/>
</dbReference>
<dbReference type="InterPro" id="IPR005829">
    <property type="entry name" value="Sugar_transporter_CS"/>
</dbReference>
<keyword evidence="2" id="KW-1003">Cell membrane</keyword>
<feature type="transmembrane region" description="Helical" evidence="6">
    <location>
        <begin position="303"/>
        <end position="320"/>
    </location>
</feature>